<dbReference type="GO" id="GO:0016787">
    <property type="term" value="F:hydrolase activity"/>
    <property type="evidence" value="ECO:0007669"/>
    <property type="project" value="UniProtKB-KW"/>
</dbReference>
<gene>
    <name evidence="2" type="ORF">JOE57_001396</name>
</gene>
<proteinExistence type="predicted"/>
<comment type="caution">
    <text evidence="2">The sequence shown here is derived from an EMBL/GenBank/DDBJ whole genome shotgun (WGS) entry which is preliminary data.</text>
</comment>
<dbReference type="InterPro" id="IPR029033">
    <property type="entry name" value="His_PPase_superfam"/>
</dbReference>
<name>A0ABS2RHI8_9ACTN</name>
<dbReference type="PANTHER" id="PTHR20935:SF1">
    <property type="entry name" value="SLL1549 PROTEIN"/>
    <property type="match status" value="1"/>
</dbReference>
<keyword evidence="1 2" id="KW-0378">Hydrolase</keyword>
<keyword evidence="3" id="KW-1185">Reference proteome</keyword>
<dbReference type="EMBL" id="JAFBCF010000001">
    <property type="protein sequence ID" value="MBM7798475.1"/>
    <property type="molecule type" value="Genomic_DNA"/>
</dbReference>
<dbReference type="Pfam" id="PF00300">
    <property type="entry name" value="His_Phos_1"/>
    <property type="match status" value="1"/>
</dbReference>
<reference evidence="2 3" key="1">
    <citation type="submission" date="2021-01" db="EMBL/GenBank/DDBJ databases">
        <title>Sequencing the genomes of 1000 actinobacteria strains.</title>
        <authorList>
            <person name="Klenk H.-P."/>
        </authorList>
    </citation>
    <scope>NUCLEOTIDE SEQUENCE [LARGE SCALE GENOMIC DNA]</scope>
    <source>
        <strain evidence="2 3">DSM 18662</strain>
    </source>
</reference>
<sequence length="167" mass="18274">MSHARTLLLLRHAEAEDTNVGRRDQERPLTVLGQRQASAVGAYLRQQEISVDQALCSPATRARQTWEGLGLAAEVDYDPRLYNAGSDTILAVLQEVPSEVRTALVVGHAPGVPALAHQLADPFDSDAEAFAAIEHRFPTATLVMMAFHGDWAELRVARLEQARLQPS</sequence>
<dbReference type="InterPro" id="IPR051021">
    <property type="entry name" value="Mito_Ser/Thr_phosphatase"/>
</dbReference>
<evidence type="ECO:0000313" key="2">
    <source>
        <dbReference type="EMBL" id="MBM7798475.1"/>
    </source>
</evidence>
<dbReference type="SUPFAM" id="SSF53254">
    <property type="entry name" value="Phosphoglycerate mutase-like"/>
    <property type="match status" value="1"/>
</dbReference>
<dbReference type="EC" id="3.1.3.-" evidence="2"/>
<dbReference type="Proteomes" id="UP000704762">
    <property type="component" value="Unassembled WGS sequence"/>
</dbReference>
<accession>A0ABS2RHI8</accession>
<evidence type="ECO:0000256" key="1">
    <source>
        <dbReference type="ARBA" id="ARBA00022801"/>
    </source>
</evidence>
<dbReference type="CDD" id="cd07067">
    <property type="entry name" value="HP_PGM_like"/>
    <property type="match status" value="1"/>
</dbReference>
<evidence type="ECO:0000313" key="3">
    <source>
        <dbReference type="Proteomes" id="UP000704762"/>
    </source>
</evidence>
<organism evidence="2 3">
    <name type="scientific">Microlunatus panaciterrae</name>
    <dbReference type="NCBI Taxonomy" id="400768"/>
    <lineage>
        <taxon>Bacteria</taxon>
        <taxon>Bacillati</taxon>
        <taxon>Actinomycetota</taxon>
        <taxon>Actinomycetes</taxon>
        <taxon>Propionibacteriales</taxon>
        <taxon>Propionibacteriaceae</taxon>
        <taxon>Microlunatus</taxon>
    </lineage>
</organism>
<dbReference type="SMART" id="SM00855">
    <property type="entry name" value="PGAM"/>
    <property type="match status" value="1"/>
</dbReference>
<dbReference type="RefSeq" id="WP_204917009.1">
    <property type="nucleotide sequence ID" value="NZ_BAAAQP010000008.1"/>
</dbReference>
<dbReference type="Gene3D" id="3.40.50.1240">
    <property type="entry name" value="Phosphoglycerate mutase-like"/>
    <property type="match status" value="1"/>
</dbReference>
<protein>
    <submittedName>
        <fullName evidence="2">Phosphohistidine phosphatase</fullName>
        <ecNumber evidence="2">3.1.3.-</ecNumber>
    </submittedName>
</protein>
<dbReference type="InterPro" id="IPR013078">
    <property type="entry name" value="His_Pase_superF_clade-1"/>
</dbReference>
<dbReference type="PANTHER" id="PTHR20935">
    <property type="entry name" value="PHOSPHOGLYCERATE MUTASE-RELATED"/>
    <property type="match status" value="1"/>
</dbReference>